<protein>
    <recommendedName>
        <fullName evidence="3">DUF455 family protein</fullName>
    </recommendedName>
</protein>
<dbReference type="InterPro" id="IPR009078">
    <property type="entry name" value="Ferritin-like_SF"/>
</dbReference>
<name>A0AAF0CM68_9BACT</name>
<reference evidence="1" key="1">
    <citation type="submission" date="2023-03" db="EMBL/GenBank/DDBJ databases">
        <title>Lomoglobus Profundus gen. nov., sp. nov., a novel member of the phylum Verrucomicrobia, isolated from deep-marine sediment of South China Sea.</title>
        <authorList>
            <person name="Ahmad T."/>
            <person name="Ishaq S.E."/>
            <person name="Wang F."/>
        </authorList>
    </citation>
    <scope>NUCLEOTIDE SEQUENCE</scope>
    <source>
        <strain evidence="1">LMO-M01</strain>
    </source>
</reference>
<dbReference type="KEGG" id="slom:PXH66_15260"/>
<evidence type="ECO:0008006" key="3">
    <source>
        <dbReference type="Google" id="ProtNLM"/>
    </source>
</evidence>
<evidence type="ECO:0000313" key="2">
    <source>
        <dbReference type="Proteomes" id="UP001218638"/>
    </source>
</evidence>
<proteinExistence type="predicted"/>
<dbReference type="EMBL" id="CP119075">
    <property type="protein sequence ID" value="WED63693.1"/>
    <property type="molecule type" value="Genomic_DNA"/>
</dbReference>
<dbReference type="AlphaFoldDB" id="A0AAF0CM68"/>
<dbReference type="Proteomes" id="UP001218638">
    <property type="component" value="Chromosome"/>
</dbReference>
<dbReference type="RefSeq" id="WP_330929900.1">
    <property type="nucleotide sequence ID" value="NZ_CP119075.1"/>
</dbReference>
<organism evidence="1 2">
    <name type="scientific">Synoicihabitans lomoniglobus</name>
    <dbReference type="NCBI Taxonomy" id="2909285"/>
    <lineage>
        <taxon>Bacteria</taxon>
        <taxon>Pseudomonadati</taxon>
        <taxon>Verrucomicrobiota</taxon>
        <taxon>Opitutia</taxon>
        <taxon>Opitutales</taxon>
        <taxon>Opitutaceae</taxon>
        <taxon>Synoicihabitans</taxon>
    </lineage>
</organism>
<sequence>MSATIDIDANRTLLNRYRFVLHGTMHTLAGWLPQSATFELKCELGRAIWECAQHVNALYLRLREIQSPAFQPPPDEALVHLMAELPHAPDEFGIALAWQDVIVPDLIRALEHHENATFPNSDQPSVYAAHHILLDLRDQQKRLHLVIETARAEGRIKADAETWRDYVQVLLDAAGGVSGNGSRAVTPTSAPACRHAFETPREARRDERFTRPGADEELMPDEADYDRHTVEEFERYSTEMLAAETVAVVMHSFPRMPWGFQFDSARHLYDEVRHCLMGFEWMRQRGFDPFNSPQYLHIFTWRTQFPPVMQYCLLTMGNEVHAFPYRHRRVEEHKKTGDALSEQFVRYDIADETQHVRFGKRWLPEMLKHVGEPKSTDDYVAATISVWENEYKTGKLSLNVE</sequence>
<dbReference type="SUPFAM" id="SSF47240">
    <property type="entry name" value="Ferritin-like"/>
    <property type="match status" value="1"/>
</dbReference>
<keyword evidence="2" id="KW-1185">Reference proteome</keyword>
<gene>
    <name evidence="1" type="ORF">PXH66_15260</name>
</gene>
<accession>A0AAF0CM68</accession>
<evidence type="ECO:0000313" key="1">
    <source>
        <dbReference type="EMBL" id="WED63693.1"/>
    </source>
</evidence>